<dbReference type="Gene3D" id="3.40.50.720">
    <property type="entry name" value="NAD(P)-binding Rossmann-like Domain"/>
    <property type="match status" value="1"/>
</dbReference>
<dbReference type="SMART" id="SM00846">
    <property type="entry name" value="Gp_dh_N"/>
    <property type="match status" value="1"/>
</dbReference>
<dbReference type="GO" id="GO:0051287">
    <property type="term" value="F:NAD binding"/>
    <property type="evidence" value="ECO:0007669"/>
    <property type="project" value="InterPro"/>
</dbReference>
<evidence type="ECO:0000256" key="5">
    <source>
        <dbReference type="PIRSR" id="PIRSR000149-2"/>
    </source>
</evidence>
<dbReference type="OrthoDB" id="9803304at2"/>
<dbReference type="FunFam" id="3.40.50.720:FF:000001">
    <property type="entry name" value="Glyceraldehyde-3-phosphate dehydrogenase"/>
    <property type="match status" value="1"/>
</dbReference>
<feature type="binding site" evidence="6">
    <location>
        <position position="80"/>
    </location>
    <ligand>
        <name>NAD(+)</name>
        <dbReference type="ChEBI" id="CHEBI:57540"/>
    </ligand>
</feature>
<feature type="domain" description="Glyceraldehyde 3-phosphate dehydrogenase NAD(P) binding" evidence="10">
    <location>
        <begin position="3"/>
        <end position="153"/>
    </location>
</feature>
<dbReference type="GO" id="GO:0006006">
    <property type="term" value="P:glucose metabolic process"/>
    <property type="evidence" value="ECO:0007669"/>
    <property type="project" value="InterPro"/>
</dbReference>
<evidence type="ECO:0000256" key="9">
    <source>
        <dbReference type="RuleBase" id="RU361160"/>
    </source>
</evidence>
<dbReference type="InterPro" id="IPR036291">
    <property type="entry name" value="NAD(P)-bd_dom_sf"/>
</dbReference>
<evidence type="ECO:0000259" key="10">
    <source>
        <dbReference type="SMART" id="SM00846"/>
    </source>
</evidence>
<comment type="subunit">
    <text evidence="2">Homotetramer.</text>
</comment>
<evidence type="ECO:0000256" key="3">
    <source>
        <dbReference type="ARBA" id="ARBA00023002"/>
    </source>
</evidence>
<dbReference type="PRINTS" id="PR00078">
    <property type="entry name" value="G3PDHDRGNASE"/>
</dbReference>
<comment type="similarity">
    <text evidence="1 8">Belongs to the glyceraldehyde-3-phosphate dehydrogenase family.</text>
</comment>
<dbReference type="InterPro" id="IPR020829">
    <property type="entry name" value="GlycerAld_3-P_DH_cat"/>
</dbReference>
<evidence type="ECO:0000256" key="1">
    <source>
        <dbReference type="ARBA" id="ARBA00007406"/>
    </source>
</evidence>
<dbReference type="InterPro" id="IPR006424">
    <property type="entry name" value="Glyceraldehyde-3-P_DH_1"/>
</dbReference>
<keyword evidence="6" id="KW-0520">NAD</keyword>
<evidence type="ECO:0000313" key="12">
    <source>
        <dbReference type="Proteomes" id="UP000439113"/>
    </source>
</evidence>
<feature type="binding site" evidence="6">
    <location>
        <position position="316"/>
    </location>
    <ligand>
        <name>NAD(+)</name>
        <dbReference type="ChEBI" id="CHEBI:57540"/>
    </ligand>
</feature>
<evidence type="ECO:0000313" key="11">
    <source>
        <dbReference type="EMBL" id="MTV30023.1"/>
    </source>
</evidence>
<feature type="binding site" evidence="6">
    <location>
        <position position="36"/>
    </location>
    <ligand>
        <name>NAD(+)</name>
        <dbReference type="ChEBI" id="CHEBI:57540"/>
    </ligand>
</feature>
<dbReference type="GO" id="GO:0050661">
    <property type="term" value="F:NADP binding"/>
    <property type="evidence" value="ECO:0007669"/>
    <property type="project" value="InterPro"/>
</dbReference>
<reference evidence="11 12" key="1">
    <citation type="submission" date="2019-11" db="EMBL/GenBank/DDBJ databases">
        <title>Whole-genome sequence of a Rhodoblastus acidophilus DSM 142.</title>
        <authorList>
            <person name="Kyndt J.A."/>
            <person name="Meyer T.E."/>
        </authorList>
    </citation>
    <scope>NUCLEOTIDE SEQUENCE [LARGE SCALE GENOMIC DNA]</scope>
    <source>
        <strain evidence="11 12">DSM 142</strain>
    </source>
</reference>
<feature type="binding site" evidence="5">
    <location>
        <begin position="211"/>
        <end position="212"/>
    </location>
    <ligand>
        <name>D-glyceraldehyde 3-phosphate</name>
        <dbReference type="ChEBI" id="CHEBI:59776"/>
    </ligand>
</feature>
<dbReference type="FunFam" id="3.30.360.10:FF:000002">
    <property type="entry name" value="Glyceraldehyde-3-phosphate dehydrogenase"/>
    <property type="match status" value="1"/>
</dbReference>
<feature type="binding site" evidence="6">
    <location>
        <position position="122"/>
    </location>
    <ligand>
        <name>NAD(+)</name>
        <dbReference type="ChEBI" id="CHEBI:57540"/>
    </ligand>
</feature>
<proteinExistence type="inferred from homology"/>
<gene>
    <name evidence="11" type="primary">gap</name>
    <name evidence="11" type="ORF">GJ654_03335</name>
</gene>
<dbReference type="GO" id="GO:0016620">
    <property type="term" value="F:oxidoreductase activity, acting on the aldehyde or oxo group of donors, NAD or NADP as acceptor"/>
    <property type="evidence" value="ECO:0007669"/>
    <property type="project" value="InterPro"/>
</dbReference>
<evidence type="ECO:0000256" key="4">
    <source>
        <dbReference type="PIRSR" id="PIRSR000149-1"/>
    </source>
</evidence>
<dbReference type="Pfam" id="PF02800">
    <property type="entry name" value="Gp_dh_C"/>
    <property type="match status" value="1"/>
</dbReference>
<feature type="binding site" evidence="6">
    <location>
        <begin position="12"/>
        <end position="13"/>
    </location>
    <ligand>
        <name>NAD(+)</name>
        <dbReference type="ChEBI" id="CHEBI:57540"/>
    </ligand>
</feature>
<dbReference type="Pfam" id="PF00044">
    <property type="entry name" value="Gp_dh_N"/>
    <property type="match status" value="1"/>
</dbReference>
<keyword evidence="6" id="KW-0547">Nucleotide-binding</keyword>
<sequence length="335" mass="35857">MTVKVAINGFGRIGRNVLRAIVESGRKDIQVVALNDLGSVETNAHLMRYDSVHGRFPGVVKVEGDSIDVGTGPIKVLAMRNPAELPWGAHDIDIVMECTGIFTARDKAAIHLQGGAKRVLVSAPSDGADLTVVYGVNHDKLTKDHIVVSNASCTTNCLSPVAKALNDAIGIDKGIMTTIHSYTGDQPTLDTYHKDLYRGRAAALSMIPTSTGAAKAVGLVLPELNGRLDGFALRVPTPNVSVVDLKFIAKRATTKDEVNAVIKAAADGPLKGILGYTNEKNVSSDFNHDPHSSIFHMDQTKVLDGTMVSILSWYDNEWGFSNRMADTAVAMAKLI</sequence>
<dbReference type="RefSeq" id="WP_155444684.1">
    <property type="nucleotide sequence ID" value="NZ_JAOQNR010000002.1"/>
</dbReference>
<feature type="binding site" evidence="5">
    <location>
        <position position="234"/>
    </location>
    <ligand>
        <name>D-glyceraldehyde 3-phosphate</name>
        <dbReference type="ChEBI" id="CHEBI:59776"/>
    </ligand>
</feature>
<dbReference type="AlphaFoldDB" id="A0A6N8DLC8"/>
<organism evidence="11 12">
    <name type="scientific">Rhodoblastus acidophilus</name>
    <name type="common">Rhodopseudomonas acidophila</name>
    <dbReference type="NCBI Taxonomy" id="1074"/>
    <lineage>
        <taxon>Bacteria</taxon>
        <taxon>Pseudomonadati</taxon>
        <taxon>Pseudomonadota</taxon>
        <taxon>Alphaproteobacteria</taxon>
        <taxon>Hyphomicrobiales</taxon>
        <taxon>Rhodoblastaceae</taxon>
        <taxon>Rhodoblastus</taxon>
    </lineage>
</organism>
<dbReference type="SUPFAM" id="SSF55347">
    <property type="entry name" value="Glyceraldehyde-3-phosphate dehydrogenase-like, C-terminal domain"/>
    <property type="match status" value="1"/>
</dbReference>
<evidence type="ECO:0000256" key="8">
    <source>
        <dbReference type="RuleBase" id="RU000397"/>
    </source>
</evidence>
<keyword evidence="3 9" id="KW-0560">Oxidoreductase</keyword>
<name>A0A6N8DLC8_RHOAC</name>
<dbReference type="InterPro" id="IPR020828">
    <property type="entry name" value="GlycerAld_3-P_DH_NAD(P)-bd"/>
</dbReference>
<feature type="active site" description="Nucleophile" evidence="4">
    <location>
        <position position="153"/>
    </location>
</feature>
<feature type="site" description="Activates thiol group during catalysis" evidence="7">
    <location>
        <position position="180"/>
    </location>
</feature>
<dbReference type="EMBL" id="WNKS01000002">
    <property type="protein sequence ID" value="MTV30023.1"/>
    <property type="molecule type" value="Genomic_DNA"/>
</dbReference>
<dbReference type="InterPro" id="IPR020830">
    <property type="entry name" value="GlycerAld_3-P_DH_AS"/>
</dbReference>
<feature type="binding site" evidence="5">
    <location>
        <position position="183"/>
    </location>
    <ligand>
        <name>D-glyceraldehyde 3-phosphate</name>
        <dbReference type="ChEBI" id="CHEBI:59776"/>
    </ligand>
</feature>
<feature type="binding site" evidence="5">
    <location>
        <begin position="152"/>
        <end position="154"/>
    </location>
    <ligand>
        <name>D-glyceraldehyde 3-phosphate</name>
        <dbReference type="ChEBI" id="CHEBI:59776"/>
    </ligand>
</feature>
<protein>
    <recommendedName>
        <fullName evidence="9">Glyceraldehyde-3-phosphate dehydrogenase</fullName>
        <ecNumber evidence="9">1.2.1.-</ecNumber>
    </recommendedName>
</protein>
<evidence type="ECO:0000256" key="6">
    <source>
        <dbReference type="PIRSR" id="PIRSR000149-3"/>
    </source>
</evidence>
<dbReference type="SUPFAM" id="SSF51735">
    <property type="entry name" value="NAD(P)-binding Rossmann-fold domains"/>
    <property type="match status" value="1"/>
</dbReference>
<comment type="caution">
    <text evidence="11">The sequence shown here is derived from an EMBL/GenBank/DDBJ whole genome shotgun (WGS) entry which is preliminary data.</text>
</comment>
<dbReference type="NCBIfam" id="TIGR01534">
    <property type="entry name" value="GAPDH-I"/>
    <property type="match status" value="1"/>
</dbReference>
<dbReference type="Gene3D" id="3.30.360.10">
    <property type="entry name" value="Dihydrodipicolinate Reductase, domain 2"/>
    <property type="match status" value="1"/>
</dbReference>
<dbReference type="PIRSF" id="PIRSF000149">
    <property type="entry name" value="GAP_DH"/>
    <property type="match status" value="1"/>
</dbReference>
<dbReference type="EC" id="1.2.1.-" evidence="9"/>
<dbReference type="InterPro" id="IPR020831">
    <property type="entry name" value="GlycerAld/Erythrose_P_DH"/>
</dbReference>
<dbReference type="CDD" id="cd18126">
    <property type="entry name" value="GAPDH_I_C"/>
    <property type="match status" value="1"/>
</dbReference>
<dbReference type="CDD" id="cd05214">
    <property type="entry name" value="GAPDH_I_N"/>
    <property type="match status" value="1"/>
</dbReference>
<dbReference type="PROSITE" id="PS00071">
    <property type="entry name" value="GAPDH"/>
    <property type="match status" value="1"/>
</dbReference>
<evidence type="ECO:0000256" key="2">
    <source>
        <dbReference type="ARBA" id="ARBA00011881"/>
    </source>
</evidence>
<dbReference type="PANTHER" id="PTHR43148">
    <property type="entry name" value="GLYCERALDEHYDE-3-PHOSPHATE DEHYDROGENASE 2"/>
    <property type="match status" value="1"/>
</dbReference>
<accession>A0A6N8DLC8</accession>
<evidence type="ECO:0000256" key="7">
    <source>
        <dbReference type="PIRSR" id="PIRSR000149-4"/>
    </source>
</evidence>
<dbReference type="Proteomes" id="UP000439113">
    <property type="component" value="Unassembled WGS sequence"/>
</dbReference>